<dbReference type="Proteomes" id="UP000293036">
    <property type="component" value="Unassembled WGS sequence"/>
</dbReference>
<dbReference type="PROSITE" id="PS50943">
    <property type="entry name" value="HTH_CROC1"/>
    <property type="match status" value="1"/>
</dbReference>
<name>A0A4Q9UYR8_9ACTO</name>
<protein>
    <submittedName>
        <fullName evidence="3">XRE family transcriptional regulator</fullName>
    </submittedName>
</protein>
<sequence length="112" mass="12643">MIPDDFGSRLREIREQRNLSGRDLAQQLDNVISQSGICRLEKGTKLPTASELLALSWALGVSIDELIDEHKLSDRVRYVARSTSNPDLKSARDALLPYLQLRITLNQVNDCH</sequence>
<keyword evidence="1" id="KW-0238">DNA-binding</keyword>
<evidence type="ECO:0000259" key="2">
    <source>
        <dbReference type="PROSITE" id="PS50943"/>
    </source>
</evidence>
<dbReference type="PANTHER" id="PTHR46797">
    <property type="entry name" value="HTH-TYPE TRANSCRIPTIONAL REGULATOR"/>
    <property type="match status" value="1"/>
</dbReference>
<reference evidence="3 4" key="1">
    <citation type="submission" date="2019-02" db="EMBL/GenBank/DDBJ databases">
        <title>Arcanobacterium bovis sp. nov., isolated from the milk of a cow with mastitis.</title>
        <authorList>
            <person name="Sammra O."/>
            <person name="Foster G."/>
            <person name="Hassan A."/>
            <person name="Alssahen M."/>
            <person name="Laemmler C."/>
            <person name="Borowiak M."/>
            <person name="Malorny B."/>
            <person name="Abdulmawjood A."/>
        </authorList>
    </citation>
    <scope>NUCLEOTIDE SEQUENCE [LARGE SCALE GENOMIC DNA]</scope>
    <source>
        <strain evidence="3 4">C605018/01/1</strain>
    </source>
</reference>
<dbReference type="GO" id="GO:0003677">
    <property type="term" value="F:DNA binding"/>
    <property type="evidence" value="ECO:0007669"/>
    <property type="project" value="UniProtKB-KW"/>
</dbReference>
<dbReference type="SUPFAM" id="SSF47413">
    <property type="entry name" value="lambda repressor-like DNA-binding domains"/>
    <property type="match status" value="1"/>
</dbReference>
<dbReference type="AlphaFoldDB" id="A0A4Q9UYR8"/>
<comment type="caution">
    <text evidence="3">The sequence shown here is derived from an EMBL/GenBank/DDBJ whole genome shotgun (WGS) entry which is preliminary data.</text>
</comment>
<dbReference type="Gene3D" id="1.10.260.40">
    <property type="entry name" value="lambda repressor-like DNA-binding domains"/>
    <property type="match status" value="1"/>
</dbReference>
<dbReference type="Pfam" id="PF01381">
    <property type="entry name" value="HTH_3"/>
    <property type="match status" value="1"/>
</dbReference>
<evidence type="ECO:0000313" key="3">
    <source>
        <dbReference type="EMBL" id="TBW20844.1"/>
    </source>
</evidence>
<dbReference type="InterPro" id="IPR001387">
    <property type="entry name" value="Cro/C1-type_HTH"/>
</dbReference>
<dbReference type="RefSeq" id="WP_131282172.1">
    <property type="nucleotide sequence ID" value="NZ_JBHSLR010000003.1"/>
</dbReference>
<evidence type="ECO:0000313" key="4">
    <source>
        <dbReference type="Proteomes" id="UP000293036"/>
    </source>
</evidence>
<dbReference type="GO" id="GO:0005829">
    <property type="term" value="C:cytosol"/>
    <property type="evidence" value="ECO:0007669"/>
    <property type="project" value="TreeGrafter"/>
</dbReference>
<keyword evidence="4" id="KW-1185">Reference proteome</keyword>
<dbReference type="PANTHER" id="PTHR46797:SF1">
    <property type="entry name" value="METHYLPHOSPHONATE SYNTHASE"/>
    <property type="match status" value="1"/>
</dbReference>
<dbReference type="EMBL" id="SJDT01000007">
    <property type="protein sequence ID" value="TBW20844.1"/>
    <property type="molecule type" value="Genomic_DNA"/>
</dbReference>
<gene>
    <name evidence="3" type="ORF">EZJ44_07915</name>
</gene>
<dbReference type="InterPro" id="IPR010982">
    <property type="entry name" value="Lambda_DNA-bd_dom_sf"/>
</dbReference>
<feature type="domain" description="HTH cro/C1-type" evidence="2">
    <location>
        <begin position="10"/>
        <end position="66"/>
    </location>
</feature>
<organism evidence="3 4">
    <name type="scientific">Arcanobacterium bovis</name>
    <dbReference type="NCBI Taxonomy" id="2529275"/>
    <lineage>
        <taxon>Bacteria</taxon>
        <taxon>Bacillati</taxon>
        <taxon>Actinomycetota</taxon>
        <taxon>Actinomycetes</taxon>
        <taxon>Actinomycetales</taxon>
        <taxon>Actinomycetaceae</taxon>
        <taxon>Arcanobacterium</taxon>
    </lineage>
</organism>
<dbReference type="InterPro" id="IPR050807">
    <property type="entry name" value="TransReg_Diox_bact_type"/>
</dbReference>
<proteinExistence type="predicted"/>
<dbReference type="CDD" id="cd00093">
    <property type="entry name" value="HTH_XRE"/>
    <property type="match status" value="1"/>
</dbReference>
<accession>A0A4Q9UYR8</accession>
<dbReference type="OrthoDB" id="513181at2"/>
<dbReference type="SMART" id="SM00530">
    <property type="entry name" value="HTH_XRE"/>
    <property type="match status" value="1"/>
</dbReference>
<dbReference type="GO" id="GO:0003700">
    <property type="term" value="F:DNA-binding transcription factor activity"/>
    <property type="evidence" value="ECO:0007669"/>
    <property type="project" value="TreeGrafter"/>
</dbReference>
<evidence type="ECO:0000256" key="1">
    <source>
        <dbReference type="ARBA" id="ARBA00023125"/>
    </source>
</evidence>